<dbReference type="RefSeq" id="XP_007771152.1">
    <property type="nucleotide sequence ID" value="XM_007772962.1"/>
</dbReference>
<evidence type="ECO:0000256" key="3">
    <source>
        <dbReference type="SAM" id="MobiDB-lite"/>
    </source>
</evidence>
<comment type="caution">
    <text evidence="6">The sequence shown here is derived from an EMBL/GenBank/DDBJ whole genome shotgun (WGS) entry which is preliminary data.</text>
</comment>
<dbReference type="AlphaFoldDB" id="A0A5M3MIE6"/>
<dbReference type="GO" id="GO:0031410">
    <property type="term" value="C:cytoplasmic vesicle"/>
    <property type="evidence" value="ECO:0007669"/>
    <property type="project" value="TreeGrafter"/>
</dbReference>
<keyword evidence="1 2" id="KW-0728">SH3 domain</keyword>
<dbReference type="PROSITE" id="PS50002">
    <property type="entry name" value="SH3"/>
    <property type="match status" value="1"/>
</dbReference>
<dbReference type="SMART" id="SM00312">
    <property type="entry name" value="PX"/>
    <property type="match status" value="1"/>
</dbReference>
<organism evidence="6 7">
    <name type="scientific">Coniophora puteana (strain RWD-64-598)</name>
    <name type="common">Brown rot fungus</name>
    <dbReference type="NCBI Taxonomy" id="741705"/>
    <lineage>
        <taxon>Eukaryota</taxon>
        <taxon>Fungi</taxon>
        <taxon>Dikarya</taxon>
        <taxon>Basidiomycota</taxon>
        <taxon>Agaricomycotina</taxon>
        <taxon>Agaricomycetes</taxon>
        <taxon>Agaricomycetidae</taxon>
        <taxon>Boletales</taxon>
        <taxon>Coniophorineae</taxon>
        <taxon>Coniophoraceae</taxon>
        <taxon>Coniophora</taxon>
    </lineage>
</organism>
<keyword evidence="7" id="KW-1185">Reference proteome</keyword>
<feature type="compositionally biased region" description="Basic and acidic residues" evidence="3">
    <location>
        <begin position="695"/>
        <end position="708"/>
    </location>
</feature>
<proteinExistence type="predicted"/>
<feature type="region of interest" description="Disordered" evidence="3">
    <location>
        <begin position="292"/>
        <end position="331"/>
    </location>
</feature>
<gene>
    <name evidence="6" type="ORF">CONPUDRAFT_61293</name>
</gene>
<feature type="domain" description="PX" evidence="5">
    <location>
        <begin position="266"/>
        <end position="410"/>
    </location>
</feature>
<dbReference type="PANTHER" id="PTHR45827:SF1">
    <property type="entry name" value="SORTING NEXIN"/>
    <property type="match status" value="1"/>
</dbReference>
<dbReference type="GO" id="GO:0097320">
    <property type="term" value="P:plasma membrane tubulation"/>
    <property type="evidence" value="ECO:0007669"/>
    <property type="project" value="TreeGrafter"/>
</dbReference>
<dbReference type="SMART" id="SM00326">
    <property type="entry name" value="SH3"/>
    <property type="match status" value="1"/>
</dbReference>
<dbReference type="GeneID" id="19208140"/>
<dbReference type="EMBL" id="JH711582">
    <property type="protein sequence ID" value="EIW78401.1"/>
    <property type="molecule type" value="Genomic_DNA"/>
</dbReference>
<dbReference type="OMA" id="FDSAPMR"/>
<dbReference type="PANTHER" id="PTHR45827">
    <property type="entry name" value="SORTING NEXIN"/>
    <property type="match status" value="1"/>
</dbReference>
<dbReference type="Proteomes" id="UP000053558">
    <property type="component" value="Unassembled WGS sequence"/>
</dbReference>
<sequence length="735" mass="81467">MATLPRTIKAAPGSALALFTADAPPRPHSHAPGFDAGLNSSAAWTEHMERFSLSDDEPDDTDDTDDQEGRSARALYFFEGRIEFRELIVEAGDALDILKEDAGDGWSLARTKEGQIGLLPRTYYTFTTDFLAAPKGKRHGKEVSTGSITPKASPKKESTPLPLVPQITGEWIPNLIPTFRQSLLRGRSINRFSPFVTSGAEDWVLHGVDEPLDINPPIGMGHSHMRSTTSASITDSNRLSRLVTGGIDTHFIDAGPSWQSQVPEFGVLVHSPQTHKTPGSGGSTYTTYSVTSVFHPPSEPELNGEGDGENGVASDGLPKATTPNGSLPPTTVTVQRRFSHFVVLHTVLLRRLPSIALPPLPDKQYAGRFSAGFVEARRGDLERYINRVVKHPLARHTEVLTAFLGCESDDDWDELMPRYLSTLPSGSSFFARVFHPAFNIDVDEASETVDRFESHIKNVGRGVQGLRNMFGRYRESRQVISQSERLLSYSMLSMITSKSLSSTPPMGISDEEDTHSIHSVNSKGKPNGMLNEEGAWCWREGCTECLKLTKALQKTSETLQSVAGLYDDHAERTQLATHEALKSAAHPYPSFEGIIDTHRTTVSRHKESMREGKARCIHHVNEDMAARCETVLNTTMAEMEAYHRQKVDDFANIAKDHLDGEIAFYEQVLARLRTARSQFDSPAYDELGKSARQPSRYERELDHPRVESRPLTQPYPHVYDSAPMRPVSVAIGKLW</sequence>
<dbReference type="InterPro" id="IPR027267">
    <property type="entry name" value="AH/BAR_dom_sf"/>
</dbReference>
<dbReference type="InterPro" id="IPR036028">
    <property type="entry name" value="SH3-like_dom_sf"/>
</dbReference>
<dbReference type="KEGG" id="cput:CONPUDRAFT_61293"/>
<dbReference type="GO" id="GO:0035091">
    <property type="term" value="F:phosphatidylinositol binding"/>
    <property type="evidence" value="ECO:0007669"/>
    <property type="project" value="InterPro"/>
</dbReference>
<dbReference type="SUPFAM" id="SSF50044">
    <property type="entry name" value="SH3-domain"/>
    <property type="match status" value="1"/>
</dbReference>
<dbReference type="InterPro" id="IPR036871">
    <property type="entry name" value="PX_dom_sf"/>
</dbReference>
<dbReference type="OrthoDB" id="10254720at2759"/>
<dbReference type="Gene3D" id="3.30.1520.10">
    <property type="entry name" value="Phox-like domain"/>
    <property type="match status" value="1"/>
</dbReference>
<evidence type="ECO:0000259" key="5">
    <source>
        <dbReference type="PROSITE" id="PS50195"/>
    </source>
</evidence>
<feature type="compositionally biased region" description="Polar residues" evidence="3">
    <location>
        <begin position="321"/>
        <end position="331"/>
    </location>
</feature>
<dbReference type="Gene3D" id="2.30.30.40">
    <property type="entry name" value="SH3 Domains"/>
    <property type="match status" value="1"/>
</dbReference>
<name>A0A5M3MIE6_CONPW</name>
<protein>
    <submittedName>
        <fullName evidence="6">PX-domain-containing protein</fullName>
    </submittedName>
</protein>
<dbReference type="GO" id="GO:0016197">
    <property type="term" value="P:endosomal transport"/>
    <property type="evidence" value="ECO:0007669"/>
    <property type="project" value="TreeGrafter"/>
</dbReference>
<dbReference type="InterPro" id="IPR001452">
    <property type="entry name" value="SH3_domain"/>
</dbReference>
<reference evidence="7" key="1">
    <citation type="journal article" date="2012" name="Science">
        <title>The Paleozoic origin of enzymatic lignin decomposition reconstructed from 31 fungal genomes.</title>
        <authorList>
            <person name="Floudas D."/>
            <person name="Binder M."/>
            <person name="Riley R."/>
            <person name="Barry K."/>
            <person name="Blanchette R.A."/>
            <person name="Henrissat B."/>
            <person name="Martinez A.T."/>
            <person name="Otillar R."/>
            <person name="Spatafora J.W."/>
            <person name="Yadav J.S."/>
            <person name="Aerts A."/>
            <person name="Benoit I."/>
            <person name="Boyd A."/>
            <person name="Carlson A."/>
            <person name="Copeland A."/>
            <person name="Coutinho P.M."/>
            <person name="de Vries R.P."/>
            <person name="Ferreira P."/>
            <person name="Findley K."/>
            <person name="Foster B."/>
            <person name="Gaskell J."/>
            <person name="Glotzer D."/>
            <person name="Gorecki P."/>
            <person name="Heitman J."/>
            <person name="Hesse C."/>
            <person name="Hori C."/>
            <person name="Igarashi K."/>
            <person name="Jurgens J.A."/>
            <person name="Kallen N."/>
            <person name="Kersten P."/>
            <person name="Kohler A."/>
            <person name="Kuees U."/>
            <person name="Kumar T.K.A."/>
            <person name="Kuo A."/>
            <person name="LaButti K."/>
            <person name="Larrondo L.F."/>
            <person name="Lindquist E."/>
            <person name="Ling A."/>
            <person name="Lombard V."/>
            <person name="Lucas S."/>
            <person name="Lundell T."/>
            <person name="Martin R."/>
            <person name="McLaughlin D.J."/>
            <person name="Morgenstern I."/>
            <person name="Morin E."/>
            <person name="Murat C."/>
            <person name="Nagy L.G."/>
            <person name="Nolan M."/>
            <person name="Ohm R.A."/>
            <person name="Patyshakuliyeva A."/>
            <person name="Rokas A."/>
            <person name="Ruiz-Duenas F.J."/>
            <person name="Sabat G."/>
            <person name="Salamov A."/>
            <person name="Samejima M."/>
            <person name="Schmutz J."/>
            <person name="Slot J.C."/>
            <person name="St John F."/>
            <person name="Stenlid J."/>
            <person name="Sun H."/>
            <person name="Sun S."/>
            <person name="Syed K."/>
            <person name="Tsang A."/>
            <person name="Wiebenga A."/>
            <person name="Young D."/>
            <person name="Pisabarro A."/>
            <person name="Eastwood D.C."/>
            <person name="Martin F."/>
            <person name="Cullen D."/>
            <person name="Grigoriev I.V."/>
            <person name="Hibbett D.S."/>
        </authorList>
    </citation>
    <scope>NUCLEOTIDE SEQUENCE [LARGE SCALE GENOMIC DNA]</scope>
    <source>
        <strain evidence="7">RWD-64-598 SS2</strain>
    </source>
</reference>
<dbReference type="InterPro" id="IPR001683">
    <property type="entry name" value="PX_dom"/>
</dbReference>
<feature type="domain" description="SH3" evidence="4">
    <location>
        <begin position="67"/>
        <end position="129"/>
    </location>
</feature>
<evidence type="ECO:0000256" key="1">
    <source>
        <dbReference type="ARBA" id="ARBA00022443"/>
    </source>
</evidence>
<evidence type="ECO:0000259" key="4">
    <source>
        <dbReference type="PROSITE" id="PS50002"/>
    </source>
</evidence>
<dbReference type="Gene3D" id="1.20.1270.60">
    <property type="entry name" value="Arfaptin homology (AH) domain/BAR domain"/>
    <property type="match status" value="1"/>
</dbReference>
<feature type="region of interest" description="Disordered" evidence="3">
    <location>
        <begin position="683"/>
        <end position="714"/>
    </location>
</feature>
<evidence type="ECO:0000256" key="2">
    <source>
        <dbReference type="PROSITE-ProRule" id="PRU00192"/>
    </source>
</evidence>
<dbReference type="GO" id="GO:0005886">
    <property type="term" value="C:plasma membrane"/>
    <property type="evidence" value="ECO:0007669"/>
    <property type="project" value="TreeGrafter"/>
</dbReference>
<dbReference type="Pfam" id="PF10456">
    <property type="entry name" value="BAR_3_WASP_bdg"/>
    <property type="match status" value="1"/>
</dbReference>
<evidence type="ECO:0000313" key="7">
    <source>
        <dbReference type="Proteomes" id="UP000053558"/>
    </source>
</evidence>
<dbReference type="Pfam" id="PF00787">
    <property type="entry name" value="PX"/>
    <property type="match status" value="1"/>
</dbReference>
<accession>A0A5M3MIE6</accession>
<evidence type="ECO:0000313" key="6">
    <source>
        <dbReference type="EMBL" id="EIW78401.1"/>
    </source>
</evidence>
<dbReference type="InterPro" id="IPR019497">
    <property type="entry name" value="Sorting_nexin_WASP-bd-dom"/>
</dbReference>
<dbReference type="SUPFAM" id="SSF64268">
    <property type="entry name" value="PX domain"/>
    <property type="match status" value="1"/>
</dbReference>
<feature type="region of interest" description="Disordered" evidence="3">
    <location>
        <begin position="137"/>
        <end position="160"/>
    </location>
</feature>
<dbReference type="GO" id="GO:0006897">
    <property type="term" value="P:endocytosis"/>
    <property type="evidence" value="ECO:0007669"/>
    <property type="project" value="TreeGrafter"/>
</dbReference>
<dbReference type="PROSITE" id="PS50195">
    <property type="entry name" value="PX"/>
    <property type="match status" value="1"/>
</dbReference>